<keyword evidence="1" id="KW-0812">Transmembrane</keyword>
<dbReference type="Pfam" id="PF08434">
    <property type="entry name" value="CLCA"/>
    <property type="match status" value="1"/>
</dbReference>
<evidence type="ECO:0000259" key="2">
    <source>
        <dbReference type="Pfam" id="PF08434"/>
    </source>
</evidence>
<keyword evidence="4" id="KW-1185">Reference proteome</keyword>
<dbReference type="AlphaFoldDB" id="A0A9Q1HJS3"/>
<proteinExistence type="predicted"/>
<protein>
    <submittedName>
        <fullName evidence="3">Calcium-activated chloride channel regulator 1</fullName>
    </submittedName>
</protein>
<reference evidence="3" key="1">
    <citation type="submission" date="2021-10" db="EMBL/GenBank/DDBJ databases">
        <title>Tropical sea cucumber genome reveals ecological adaptation and Cuvierian tubules defense mechanism.</title>
        <authorList>
            <person name="Chen T."/>
        </authorList>
    </citation>
    <scope>NUCLEOTIDE SEQUENCE</scope>
    <source>
        <strain evidence="3">Nanhai2018</strain>
        <tissue evidence="3">Muscle</tissue>
    </source>
</reference>
<dbReference type="Proteomes" id="UP001152320">
    <property type="component" value="Chromosome 2"/>
</dbReference>
<feature type="transmembrane region" description="Helical" evidence="1">
    <location>
        <begin position="826"/>
        <end position="849"/>
    </location>
</feature>
<evidence type="ECO:0000313" key="4">
    <source>
        <dbReference type="Proteomes" id="UP001152320"/>
    </source>
</evidence>
<dbReference type="Gene3D" id="3.40.50.410">
    <property type="entry name" value="von Willebrand factor, type A domain"/>
    <property type="match status" value="1"/>
</dbReference>
<gene>
    <name evidence="3" type="ORF">HOLleu_06743</name>
</gene>
<dbReference type="InterPro" id="IPR013783">
    <property type="entry name" value="Ig-like_fold"/>
</dbReference>
<dbReference type="Gene3D" id="2.60.40.10">
    <property type="entry name" value="Immunoglobulins"/>
    <property type="match status" value="1"/>
</dbReference>
<dbReference type="SUPFAM" id="SSF49265">
    <property type="entry name" value="Fibronectin type III"/>
    <property type="match status" value="1"/>
</dbReference>
<evidence type="ECO:0000256" key="1">
    <source>
        <dbReference type="SAM" id="Phobius"/>
    </source>
</evidence>
<keyword evidence="1" id="KW-1133">Transmembrane helix</keyword>
<dbReference type="SUPFAM" id="SSF53300">
    <property type="entry name" value="vWA-like"/>
    <property type="match status" value="1"/>
</dbReference>
<accession>A0A9Q1HJS3</accession>
<comment type="caution">
    <text evidence="3">The sequence shown here is derived from an EMBL/GenBank/DDBJ whole genome shotgun (WGS) entry which is preliminary data.</text>
</comment>
<dbReference type="InterPro" id="IPR013642">
    <property type="entry name" value="CLCA_N"/>
</dbReference>
<evidence type="ECO:0000313" key="3">
    <source>
        <dbReference type="EMBL" id="KAJ8047686.1"/>
    </source>
</evidence>
<dbReference type="EMBL" id="JAIZAY010000002">
    <property type="protein sequence ID" value="KAJ8047686.1"/>
    <property type="molecule type" value="Genomic_DNA"/>
</dbReference>
<feature type="domain" description="Calcium-activated chloride channel N-terminal" evidence="2">
    <location>
        <begin position="47"/>
        <end position="192"/>
    </location>
</feature>
<dbReference type="InterPro" id="IPR036116">
    <property type="entry name" value="FN3_sf"/>
</dbReference>
<name>A0A9Q1HJS3_HOLLE</name>
<keyword evidence="1" id="KW-0472">Membrane</keyword>
<dbReference type="OrthoDB" id="10021899at2759"/>
<dbReference type="InterPro" id="IPR036465">
    <property type="entry name" value="vWFA_dom_sf"/>
</dbReference>
<feature type="transmembrane region" description="Helical" evidence="1">
    <location>
        <begin position="6"/>
        <end position="23"/>
    </location>
</feature>
<organism evidence="3 4">
    <name type="scientific">Holothuria leucospilota</name>
    <name type="common">Black long sea cucumber</name>
    <name type="synonym">Mertensiothuria leucospilota</name>
    <dbReference type="NCBI Taxonomy" id="206669"/>
    <lineage>
        <taxon>Eukaryota</taxon>
        <taxon>Metazoa</taxon>
        <taxon>Echinodermata</taxon>
        <taxon>Eleutherozoa</taxon>
        <taxon>Echinozoa</taxon>
        <taxon>Holothuroidea</taxon>
        <taxon>Aspidochirotacea</taxon>
        <taxon>Aspidochirotida</taxon>
        <taxon>Holothuriidae</taxon>
        <taxon>Holothuria</taxon>
    </lineage>
</organism>
<sequence>MNLSWSFTVTIVFLLDIMIFVKGRTIEFEKFMAPAGPWGRQPILLEEDGGYTNLLVAIHSDVMKTPTIIQEIKEVFTYTSQMMYNMSGQNFFFKSISILVPETWSEESSYERPRPNETIHTARIILRNETSAGSPPSYPFVRRPGRFGVEAEYIYIPKKILTNNSETTLWEAAKVCQSLWGQLRWGLPANWTESSGDQLNFREFEDSQSESHVPREITPSFRLLQPKDLFSVVILDARENMMENEKFNRMIERYRYYIKYLFPTYTWLGVVSVNDTAQQVEPCTKLWEKFGFRKQMTFDLPTRATGTKSLGDAVKKAMQVLNLLDKNITDSIIFIMSDGTDVNSPTIDDVLPEVTSAGVLLATLPFSSNKSENIALNNTIDYNSKIHHEVGGLTSLENEDKFIRIYQSDLIQLYPFELEEFTIETDNIHETQSNLIRVRCDDVTMLQYNYTTSAGNAFIYEDSRSDDNKIADVATSRYDTGEVGRHTLIIVSEISQPVSVEVFSGFFTPGDNSFAENEMTRARVVLELPFINYTTFESIVPLYAVVTKNEKPVANVKIVGLITTPDGNNTEIEFVDDGQGVDEKSDDGIYSHGLDWFTIEGNYSLELFVNGDESYLLIKSSIDSESGTLRRKGLSPFQRIPDTKTFTVVGIPPSTISDLAVGNISGRTVSLNWTAPGADLMTGRATRYDLRYGYSSEEVANNFKNALPVADYFVLSGNLSGPSPGGNLETLNLTFGTIDGATFFLAIIAIDSQGNRGRASNVVEVTLEEVSFETTSSVAMTTKYLTLPNKTTVMKNTFPTKMTKTDSGTTEMSIVEQFLEVVKTNAFLAGVAVGVLVTSVFCIGFCILVRKKSTRRTYQSSQSRDSNTELQHYNYENSIIM</sequence>